<evidence type="ECO:0000313" key="2">
    <source>
        <dbReference type="EMBL" id="QHT07392.1"/>
    </source>
</evidence>
<sequence length="76" mass="8570">MDKEIYFIVGAMLCVLIAVAFVSLFRGHGLMSKFSALFTMGVAITVLVFGHSHYKREHTFQGKLENLGRRLVGFFD</sequence>
<reference evidence="2" key="1">
    <citation type="journal article" date="2020" name="Nature">
        <title>Giant virus diversity and host interactions through global metagenomics.</title>
        <authorList>
            <person name="Schulz F."/>
            <person name="Roux S."/>
            <person name="Paez-Espino D."/>
            <person name="Jungbluth S."/>
            <person name="Walsh D.A."/>
            <person name="Denef V.J."/>
            <person name="McMahon K.D."/>
            <person name="Konstantinidis K.T."/>
            <person name="Eloe-Fadrosh E.A."/>
            <person name="Kyrpides N.C."/>
            <person name="Woyke T."/>
        </authorList>
    </citation>
    <scope>NUCLEOTIDE SEQUENCE</scope>
    <source>
        <strain evidence="2">GVMAG-M-3300021963-12</strain>
    </source>
</reference>
<name>A0A6C0CTB7_9ZZZZ</name>
<feature type="transmembrane region" description="Helical" evidence="1">
    <location>
        <begin position="6"/>
        <end position="25"/>
    </location>
</feature>
<accession>A0A6C0CTB7</accession>
<keyword evidence="1" id="KW-1133">Transmembrane helix</keyword>
<protein>
    <submittedName>
        <fullName evidence="2">Uncharacterized protein</fullName>
    </submittedName>
</protein>
<dbReference type="EMBL" id="MN739481">
    <property type="protein sequence ID" value="QHT07392.1"/>
    <property type="molecule type" value="Genomic_DNA"/>
</dbReference>
<proteinExistence type="predicted"/>
<dbReference type="AlphaFoldDB" id="A0A6C0CTB7"/>
<feature type="transmembrane region" description="Helical" evidence="1">
    <location>
        <begin position="37"/>
        <end position="54"/>
    </location>
</feature>
<keyword evidence="1" id="KW-0812">Transmembrane</keyword>
<organism evidence="2">
    <name type="scientific">viral metagenome</name>
    <dbReference type="NCBI Taxonomy" id="1070528"/>
    <lineage>
        <taxon>unclassified sequences</taxon>
        <taxon>metagenomes</taxon>
        <taxon>organismal metagenomes</taxon>
    </lineage>
</organism>
<keyword evidence="1" id="KW-0472">Membrane</keyword>
<evidence type="ECO:0000256" key="1">
    <source>
        <dbReference type="SAM" id="Phobius"/>
    </source>
</evidence>